<evidence type="ECO:0000313" key="1">
    <source>
        <dbReference type="EMBL" id="KAF7287987.1"/>
    </source>
</evidence>
<dbReference type="Proteomes" id="UP000625711">
    <property type="component" value="Unassembled WGS sequence"/>
</dbReference>
<evidence type="ECO:0000313" key="2">
    <source>
        <dbReference type="Proteomes" id="UP000625711"/>
    </source>
</evidence>
<sequence length="100" mass="11276">MLCSTASGEESRPVIYGAFNGASDHPAAAALSFFDSLGQKLTDGGKIRRRTRETEKGEREEKCFGDYSINVLQRRRKATSWRPEWGSVTRHWGSPTTRLR</sequence>
<keyword evidence="2" id="KW-1185">Reference proteome</keyword>
<organism evidence="1 2">
    <name type="scientific">Rhynchophorus ferrugineus</name>
    <name type="common">Red palm weevil</name>
    <name type="synonym">Curculio ferrugineus</name>
    <dbReference type="NCBI Taxonomy" id="354439"/>
    <lineage>
        <taxon>Eukaryota</taxon>
        <taxon>Metazoa</taxon>
        <taxon>Ecdysozoa</taxon>
        <taxon>Arthropoda</taxon>
        <taxon>Hexapoda</taxon>
        <taxon>Insecta</taxon>
        <taxon>Pterygota</taxon>
        <taxon>Neoptera</taxon>
        <taxon>Endopterygota</taxon>
        <taxon>Coleoptera</taxon>
        <taxon>Polyphaga</taxon>
        <taxon>Cucujiformia</taxon>
        <taxon>Curculionidae</taxon>
        <taxon>Dryophthorinae</taxon>
        <taxon>Rhynchophorus</taxon>
    </lineage>
</organism>
<proteinExistence type="predicted"/>
<gene>
    <name evidence="1" type="ORF">GWI33_000047</name>
</gene>
<comment type="caution">
    <text evidence="1">The sequence shown here is derived from an EMBL/GenBank/DDBJ whole genome shotgun (WGS) entry which is preliminary data.</text>
</comment>
<dbReference type="AlphaFoldDB" id="A0A834IW03"/>
<accession>A0A834IW03</accession>
<name>A0A834IW03_RHYFE</name>
<reference evidence="1" key="1">
    <citation type="submission" date="2020-08" db="EMBL/GenBank/DDBJ databases">
        <title>Genome sequencing and assembly of the red palm weevil Rhynchophorus ferrugineus.</title>
        <authorList>
            <person name="Dias G.B."/>
            <person name="Bergman C.M."/>
            <person name="Manee M."/>
        </authorList>
    </citation>
    <scope>NUCLEOTIDE SEQUENCE</scope>
    <source>
        <strain evidence="1">AA-2017</strain>
        <tissue evidence="1">Whole larva</tissue>
    </source>
</reference>
<dbReference type="EMBL" id="JAACXV010000001">
    <property type="protein sequence ID" value="KAF7287987.1"/>
    <property type="molecule type" value="Genomic_DNA"/>
</dbReference>
<protein>
    <submittedName>
        <fullName evidence="1">Uncharacterized protein</fullName>
    </submittedName>
</protein>